<feature type="domain" description="DUF7096" evidence="3">
    <location>
        <begin position="2"/>
        <end position="220"/>
    </location>
</feature>
<evidence type="ECO:0000259" key="1">
    <source>
        <dbReference type="Pfam" id="PF23374"/>
    </source>
</evidence>
<dbReference type="GeneID" id="72184964"/>
<proteinExistence type="predicted"/>
<evidence type="ECO:0000259" key="2">
    <source>
        <dbReference type="Pfam" id="PF23375"/>
    </source>
</evidence>
<feature type="domain" description="Fibronectin-III type-like" evidence="1">
    <location>
        <begin position="340"/>
        <end position="413"/>
    </location>
</feature>
<keyword evidence="5" id="KW-1185">Reference proteome</keyword>
<dbReference type="KEGG" id="halx:M0R89_07155"/>
<evidence type="ECO:0000313" key="4">
    <source>
        <dbReference type="EMBL" id="UPV75831.1"/>
    </source>
</evidence>
<reference evidence="4 5" key="1">
    <citation type="submission" date="2022-04" db="EMBL/GenBank/DDBJ databases">
        <title>Diverse halophilic archaea isolated from saline environments.</title>
        <authorList>
            <person name="Cui H.-L."/>
        </authorList>
    </citation>
    <scope>NUCLEOTIDE SEQUENCE [LARGE SCALE GENOMIC DNA]</scope>
    <source>
        <strain evidence="4 5">XZYJT49</strain>
    </source>
</reference>
<dbReference type="InterPro" id="IPR055520">
    <property type="entry name" value="DUF7094"/>
</dbReference>
<dbReference type="Pfam" id="PF23374">
    <property type="entry name" value="Fn3_arc"/>
    <property type="match status" value="1"/>
</dbReference>
<sequence>MRLTPVMLALLLALSPGAVAVQASAPTSPASAPNTASFSPAASDISLAQTDGDTASSSADGNTSEIMTLKSAPARTAFGTPSVSLGSSLVIDRGGFETRLSVESLDQQLEAAETVEKKKRILNRYRYRIENRIISLKAREQQATQAFSNGTLSESEYLRTLGRIDAAAADIQKLTTAMEKRASTVPRFQMETEANTLKGKLVLVEGPIRDHIAKTLRGERSPTRVYVATGKSGVVLSTIINGEYIREVVRKDHRNPAASRDSSKIEARQEVINQYPWAFNHSKASGVDAFYGNTKIYQVRFEHEQGKLIAYYDGGTKSVFREIQHKQLTGDTPLPTGPSVTNSSENLTVAVNRTYAGGPLRVKLTNATGAPVRGEITVAGEFVGRTNAEGVLWTLSPAGTFQVGASHDFRTVNVTATTVES</sequence>
<evidence type="ECO:0000259" key="3">
    <source>
        <dbReference type="Pfam" id="PF23379"/>
    </source>
</evidence>
<dbReference type="InterPro" id="IPR056397">
    <property type="entry name" value="Fn3_arc"/>
</dbReference>
<feature type="domain" description="DUF7094" evidence="2">
    <location>
        <begin position="225"/>
        <end position="328"/>
    </location>
</feature>
<dbReference type="RefSeq" id="WP_248651868.1">
    <property type="nucleotide sequence ID" value="NZ_CP096659.1"/>
</dbReference>
<gene>
    <name evidence="4" type="ORF">M0R89_07155</name>
</gene>
<evidence type="ECO:0000313" key="5">
    <source>
        <dbReference type="Proteomes" id="UP000830729"/>
    </source>
</evidence>
<dbReference type="Pfam" id="PF23375">
    <property type="entry name" value="DUF7094"/>
    <property type="match status" value="1"/>
</dbReference>
<dbReference type="Pfam" id="PF23379">
    <property type="entry name" value="DUF7096"/>
    <property type="match status" value="1"/>
</dbReference>
<accession>A0A8U0HYQ6</accession>
<organism evidence="4 5">
    <name type="scientific">Halorussus limi</name>
    <dbReference type="NCBI Taxonomy" id="2938695"/>
    <lineage>
        <taxon>Archaea</taxon>
        <taxon>Methanobacteriati</taxon>
        <taxon>Methanobacteriota</taxon>
        <taxon>Stenosarchaea group</taxon>
        <taxon>Halobacteria</taxon>
        <taxon>Halobacteriales</taxon>
        <taxon>Haladaptataceae</taxon>
        <taxon>Halorussus</taxon>
    </lineage>
</organism>
<name>A0A8U0HYQ6_9EURY</name>
<dbReference type="Proteomes" id="UP000830729">
    <property type="component" value="Chromosome"/>
</dbReference>
<protein>
    <submittedName>
        <fullName evidence="4">Uncharacterized protein</fullName>
    </submittedName>
</protein>
<dbReference type="InterPro" id="IPR055522">
    <property type="entry name" value="DUF7096"/>
</dbReference>
<dbReference type="EMBL" id="CP096659">
    <property type="protein sequence ID" value="UPV75831.1"/>
    <property type="molecule type" value="Genomic_DNA"/>
</dbReference>
<dbReference type="AlphaFoldDB" id="A0A8U0HYQ6"/>